<dbReference type="Gene3D" id="3.10.450.50">
    <property type="match status" value="1"/>
</dbReference>
<feature type="domain" description="SnoaL-like" evidence="1">
    <location>
        <begin position="14"/>
        <end position="119"/>
    </location>
</feature>
<evidence type="ECO:0000313" key="2">
    <source>
        <dbReference type="EMBL" id="KKO99965.1"/>
    </source>
</evidence>
<dbReference type="InterPro" id="IPR050977">
    <property type="entry name" value="Fungal_Meroterpenoid_Isomerase"/>
</dbReference>
<dbReference type="PANTHER" id="PTHR39598:SF1">
    <property type="entry name" value="AUSTINOID BIOSYNTHESIS CLUSTERS PROTEIN F-RELATED"/>
    <property type="match status" value="1"/>
</dbReference>
<dbReference type="Pfam" id="PF12680">
    <property type="entry name" value="SnoaL_2"/>
    <property type="match status" value="1"/>
</dbReference>
<dbReference type="PANTHER" id="PTHR39598">
    <property type="entry name" value="AUSTINOL SYNTHESIS PROTEIN F-RELATED"/>
    <property type="match status" value="1"/>
</dbReference>
<accession>A0A0F9X422</accession>
<protein>
    <recommendedName>
        <fullName evidence="1">SnoaL-like domain-containing protein</fullName>
    </recommendedName>
</protein>
<evidence type="ECO:0000259" key="1">
    <source>
        <dbReference type="Pfam" id="PF12680"/>
    </source>
</evidence>
<dbReference type="OrthoDB" id="3758478at2759"/>
<dbReference type="InterPro" id="IPR032710">
    <property type="entry name" value="NTF2-like_dom_sf"/>
</dbReference>
<dbReference type="SUPFAM" id="SSF54427">
    <property type="entry name" value="NTF2-like"/>
    <property type="match status" value="1"/>
</dbReference>
<reference evidence="3" key="1">
    <citation type="journal article" date="2015" name="Genome Announc.">
        <title>Draft whole-genome sequence of the biocontrol agent Trichoderma harzianum T6776.</title>
        <authorList>
            <person name="Baroncelli R."/>
            <person name="Piaggeschi G."/>
            <person name="Fiorini L."/>
            <person name="Bertolini E."/>
            <person name="Zapparata A."/>
            <person name="Pe M.E."/>
            <person name="Sarrocco S."/>
            <person name="Vannacci G."/>
        </authorList>
    </citation>
    <scope>NUCLEOTIDE SEQUENCE [LARGE SCALE GENOMIC DNA]</scope>
    <source>
        <strain evidence="3">T6776</strain>
    </source>
</reference>
<organism evidence="2 3">
    <name type="scientific">Trichoderma harzianum</name>
    <name type="common">Hypocrea lixii</name>
    <dbReference type="NCBI Taxonomy" id="5544"/>
    <lineage>
        <taxon>Eukaryota</taxon>
        <taxon>Fungi</taxon>
        <taxon>Dikarya</taxon>
        <taxon>Ascomycota</taxon>
        <taxon>Pezizomycotina</taxon>
        <taxon>Sordariomycetes</taxon>
        <taxon>Hypocreomycetidae</taxon>
        <taxon>Hypocreales</taxon>
        <taxon>Hypocreaceae</taxon>
        <taxon>Trichoderma</taxon>
    </lineage>
</organism>
<gene>
    <name evidence="2" type="ORF">THAR02_07938</name>
</gene>
<evidence type="ECO:0000313" key="3">
    <source>
        <dbReference type="Proteomes" id="UP000034112"/>
    </source>
</evidence>
<sequence>MPAPADVQTATLNKFLAAWETNDIEATVALWSDDFTQQLLPLSLGIPENSRAKAEIAYPRLMKNLTNWKVEVKNVVHDTARGTAVVYSTSLADTPVPGEKWTNEYGIFITFSEDGTRIKRLEEMIDSAFFGRFFPLLQQHFAKQAGAHQ</sequence>
<comment type="caution">
    <text evidence="2">The sequence shown here is derived from an EMBL/GenBank/DDBJ whole genome shotgun (WGS) entry which is preliminary data.</text>
</comment>
<dbReference type="EMBL" id="JOKZ01000287">
    <property type="protein sequence ID" value="KKO99965.1"/>
    <property type="molecule type" value="Genomic_DNA"/>
</dbReference>
<proteinExistence type="predicted"/>
<dbReference type="AlphaFoldDB" id="A0A0F9X422"/>
<name>A0A0F9X422_TRIHA</name>
<dbReference type="InterPro" id="IPR037401">
    <property type="entry name" value="SnoaL-like"/>
</dbReference>
<dbReference type="OMA" id="WTNEYAI"/>
<dbReference type="Proteomes" id="UP000034112">
    <property type="component" value="Unassembled WGS sequence"/>
</dbReference>